<evidence type="ECO:0000256" key="9">
    <source>
        <dbReference type="PROSITE-ProRule" id="PRU01373"/>
    </source>
</evidence>
<evidence type="ECO:0000256" key="2">
    <source>
        <dbReference type="ARBA" id="ARBA00005992"/>
    </source>
</evidence>
<evidence type="ECO:0000256" key="10">
    <source>
        <dbReference type="SAM" id="MobiDB-lite"/>
    </source>
</evidence>
<feature type="chain" id="PRO_5047453841" evidence="11">
    <location>
        <begin position="26"/>
        <end position="370"/>
    </location>
</feature>
<evidence type="ECO:0000256" key="5">
    <source>
        <dbReference type="ARBA" id="ARBA00022801"/>
    </source>
</evidence>
<protein>
    <submittedName>
        <fullName evidence="13">Lipoprotein-anchoring transpeptidase ErfK/SrfK</fullName>
    </submittedName>
</protein>
<keyword evidence="14" id="KW-1185">Reference proteome</keyword>
<dbReference type="PANTHER" id="PTHR30582:SF24">
    <property type="entry name" value="L,D-TRANSPEPTIDASE ERFK_SRFK-RELATED"/>
    <property type="match status" value="1"/>
</dbReference>
<dbReference type="PANTHER" id="PTHR30582">
    <property type="entry name" value="L,D-TRANSPEPTIDASE"/>
    <property type="match status" value="1"/>
</dbReference>
<keyword evidence="7 9" id="KW-0573">Peptidoglycan synthesis</keyword>
<evidence type="ECO:0000256" key="8">
    <source>
        <dbReference type="ARBA" id="ARBA00023316"/>
    </source>
</evidence>
<evidence type="ECO:0000313" key="13">
    <source>
        <dbReference type="EMBL" id="MDQ0349327.1"/>
    </source>
</evidence>
<evidence type="ECO:0000256" key="11">
    <source>
        <dbReference type="SAM" id="SignalP"/>
    </source>
</evidence>
<dbReference type="RefSeq" id="WP_307062932.1">
    <property type="nucleotide sequence ID" value="NZ_JAUSUH010000010.1"/>
</dbReference>
<evidence type="ECO:0000259" key="12">
    <source>
        <dbReference type="PROSITE" id="PS52029"/>
    </source>
</evidence>
<proteinExistence type="inferred from homology"/>
<dbReference type="InterPro" id="IPR050979">
    <property type="entry name" value="LD-transpeptidase"/>
</dbReference>
<evidence type="ECO:0000256" key="1">
    <source>
        <dbReference type="ARBA" id="ARBA00004752"/>
    </source>
</evidence>
<reference evidence="13 14" key="1">
    <citation type="submission" date="2023-07" db="EMBL/GenBank/DDBJ databases">
        <title>Genomic Encyclopedia of Type Strains, Phase IV (KMG-IV): sequencing the most valuable type-strain genomes for metagenomic binning, comparative biology and taxonomic classification.</title>
        <authorList>
            <person name="Goeker M."/>
        </authorList>
    </citation>
    <scope>NUCLEOTIDE SEQUENCE [LARGE SCALE GENOMIC DNA]</scope>
    <source>
        <strain evidence="13 14">DSM 1277</strain>
    </source>
</reference>
<evidence type="ECO:0000256" key="4">
    <source>
        <dbReference type="ARBA" id="ARBA00022679"/>
    </source>
</evidence>
<evidence type="ECO:0000313" key="14">
    <source>
        <dbReference type="Proteomes" id="UP001238467"/>
    </source>
</evidence>
<feature type="signal peptide" evidence="11">
    <location>
        <begin position="1"/>
        <end position="25"/>
    </location>
</feature>
<feature type="compositionally biased region" description="Polar residues" evidence="10">
    <location>
        <begin position="167"/>
        <end position="178"/>
    </location>
</feature>
<sequence>MMLVRLGFVPAVAFSVLASVGTAAAQYYPVEGQDPAAQGGSAYDAAGSRAVEDVEVPAAYDPYGAPANGAPAQTYQQPQAAHGTPPGVRDPYAPPAPGVAPVANAPYADPSRQPTGYPPGAYSGQQPAGMASPYGQNAAAPAQPSSAQPTYGQPAAYGQPPAPVQGSGANTYGANGSSVAMLPPEDQPEEGPPKELPAHLKHQVVDYVTKEAPGTIVIDTPNTYLYYVLPGGKAERYGIGVGREGFTWAGAEKISRKAEWPDWRPPAEMIERQPYLPRFMAGGPGNPMGARALYLGGTIYRIHGTNQPSTIGQFMSSGCIRMLNEDVEALFDKVKVGTKVVVLPGNPPATAANGMPATATAPADTGFAVR</sequence>
<dbReference type="PROSITE" id="PS52029">
    <property type="entry name" value="LD_TPASE"/>
    <property type="match status" value="1"/>
</dbReference>
<keyword evidence="8 9" id="KW-0961">Cell wall biogenesis/degradation</keyword>
<feature type="compositionally biased region" description="Low complexity" evidence="10">
    <location>
        <begin position="138"/>
        <end position="159"/>
    </location>
</feature>
<evidence type="ECO:0000256" key="7">
    <source>
        <dbReference type="ARBA" id="ARBA00022984"/>
    </source>
</evidence>
<evidence type="ECO:0000256" key="3">
    <source>
        <dbReference type="ARBA" id="ARBA00022676"/>
    </source>
</evidence>
<comment type="pathway">
    <text evidence="1 9">Cell wall biogenesis; peptidoglycan biosynthesis.</text>
</comment>
<keyword evidence="13" id="KW-0449">Lipoprotein</keyword>
<feature type="active site" description="Proton donor/acceptor" evidence="9">
    <location>
        <position position="303"/>
    </location>
</feature>
<feature type="active site" description="Nucleophile" evidence="9">
    <location>
        <position position="319"/>
    </location>
</feature>
<dbReference type="Proteomes" id="UP001238467">
    <property type="component" value="Unassembled WGS sequence"/>
</dbReference>
<feature type="domain" description="L,D-TPase catalytic" evidence="12">
    <location>
        <begin position="214"/>
        <end position="343"/>
    </location>
</feature>
<organism evidence="13 14">
    <name type="scientific">Ancylobacter vacuolatus</name>
    <dbReference type="NCBI Taxonomy" id="223389"/>
    <lineage>
        <taxon>Bacteria</taxon>
        <taxon>Pseudomonadati</taxon>
        <taxon>Pseudomonadota</taxon>
        <taxon>Alphaproteobacteria</taxon>
        <taxon>Hyphomicrobiales</taxon>
        <taxon>Xanthobacteraceae</taxon>
        <taxon>Ancylobacter</taxon>
    </lineage>
</organism>
<comment type="caution">
    <text evidence="13">The sequence shown here is derived from an EMBL/GenBank/DDBJ whole genome shotgun (WGS) entry which is preliminary data.</text>
</comment>
<keyword evidence="6 9" id="KW-0133">Cell shape</keyword>
<name>A0ABU0DLL7_9HYPH</name>
<dbReference type="CDD" id="cd16913">
    <property type="entry name" value="YkuD_like"/>
    <property type="match status" value="1"/>
</dbReference>
<dbReference type="InterPro" id="IPR005490">
    <property type="entry name" value="LD_TPept_cat_dom"/>
</dbReference>
<dbReference type="Gene3D" id="2.40.440.10">
    <property type="entry name" value="L,D-transpeptidase catalytic domain-like"/>
    <property type="match status" value="1"/>
</dbReference>
<gene>
    <name evidence="13" type="ORF">J2S76_003772</name>
</gene>
<dbReference type="SUPFAM" id="SSF141523">
    <property type="entry name" value="L,D-transpeptidase catalytic domain-like"/>
    <property type="match status" value="1"/>
</dbReference>
<keyword evidence="4" id="KW-0808">Transferase</keyword>
<dbReference type="Pfam" id="PF03734">
    <property type="entry name" value="YkuD"/>
    <property type="match status" value="1"/>
</dbReference>
<dbReference type="EMBL" id="JAUSUH010000010">
    <property type="protein sequence ID" value="MDQ0349327.1"/>
    <property type="molecule type" value="Genomic_DNA"/>
</dbReference>
<keyword evidence="11" id="KW-0732">Signal</keyword>
<dbReference type="InterPro" id="IPR038063">
    <property type="entry name" value="Transpep_catalytic_dom"/>
</dbReference>
<comment type="similarity">
    <text evidence="2">Belongs to the YkuD family.</text>
</comment>
<accession>A0ABU0DLL7</accession>
<keyword evidence="3" id="KW-0328">Glycosyltransferase</keyword>
<evidence type="ECO:0000256" key="6">
    <source>
        <dbReference type="ARBA" id="ARBA00022960"/>
    </source>
</evidence>
<feature type="region of interest" description="Disordered" evidence="10">
    <location>
        <begin position="61"/>
        <end position="196"/>
    </location>
</feature>
<keyword evidence="5" id="KW-0378">Hydrolase</keyword>
<feature type="compositionally biased region" description="Low complexity" evidence="10">
    <location>
        <begin position="70"/>
        <end position="81"/>
    </location>
</feature>
<feature type="compositionally biased region" description="Low complexity" evidence="10">
    <location>
        <begin position="99"/>
        <end position="108"/>
    </location>
</feature>